<feature type="domain" description="EF-hand" evidence="1">
    <location>
        <begin position="132"/>
        <end position="167"/>
    </location>
</feature>
<comment type="caution">
    <text evidence="2">The sequence shown here is derived from an EMBL/GenBank/DDBJ whole genome shotgun (WGS) entry which is preliminary data.</text>
</comment>
<keyword evidence="3" id="KW-1185">Reference proteome</keyword>
<dbReference type="SMART" id="SM00054">
    <property type="entry name" value="EFh"/>
    <property type="match status" value="3"/>
</dbReference>
<feature type="domain" description="EF-hand" evidence="1">
    <location>
        <begin position="5"/>
        <end position="40"/>
    </location>
</feature>
<dbReference type="SUPFAM" id="SSF47473">
    <property type="entry name" value="EF-hand"/>
    <property type="match status" value="1"/>
</dbReference>
<gene>
    <name evidence="2" type="ORF">ACFPFM_19530</name>
</gene>
<evidence type="ECO:0000313" key="3">
    <source>
        <dbReference type="Proteomes" id="UP001595833"/>
    </source>
</evidence>
<dbReference type="InterPro" id="IPR002048">
    <property type="entry name" value="EF_hand_dom"/>
</dbReference>
<protein>
    <submittedName>
        <fullName evidence="2">EF-hand domain-containing protein</fullName>
    </submittedName>
</protein>
<accession>A0ABV9Y070</accession>
<sequence length="182" mass="19809">MSNELLDRKLTVAFGQMDLDRDGYIEKEDVIALGMNTVAHFGIDPTSAQGQAVNRAFEGIWTALAEHFDTDGDGRISPEEYRAGFVAGFGDQARYDSFFQPAVDAIISLGGSEQPDTLNLAEWRTIQAAYGTSRQEADEVFHLLDTDDSGVLTRAELGVAAKQFYTGTDPDAPGNHLFGRLA</sequence>
<dbReference type="EMBL" id="JBHSJB010000017">
    <property type="protein sequence ID" value="MFC5055936.1"/>
    <property type="molecule type" value="Genomic_DNA"/>
</dbReference>
<dbReference type="Pfam" id="PF13833">
    <property type="entry name" value="EF-hand_8"/>
    <property type="match status" value="1"/>
</dbReference>
<dbReference type="Pfam" id="PF13202">
    <property type="entry name" value="EF-hand_5"/>
    <property type="match status" value="2"/>
</dbReference>
<dbReference type="RefSeq" id="WP_344039781.1">
    <property type="nucleotide sequence ID" value="NZ_BAAAKE010000018.1"/>
</dbReference>
<dbReference type="PROSITE" id="PS00018">
    <property type="entry name" value="EF_HAND_1"/>
    <property type="match status" value="3"/>
</dbReference>
<dbReference type="InterPro" id="IPR011992">
    <property type="entry name" value="EF-hand-dom_pair"/>
</dbReference>
<feature type="domain" description="EF-hand" evidence="1">
    <location>
        <begin position="56"/>
        <end position="91"/>
    </location>
</feature>
<dbReference type="PROSITE" id="PS50222">
    <property type="entry name" value="EF_HAND_2"/>
    <property type="match status" value="3"/>
</dbReference>
<dbReference type="Proteomes" id="UP001595833">
    <property type="component" value="Unassembled WGS sequence"/>
</dbReference>
<dbReference type="Gene3D" id="1.10.238.10">
    <property type="entry name" value="EF-hand"/>
    <property type="match status" value="1"/>
</dbReference>
<evidence type="ECO:0000259" key="1">
    <source>
        <dbReference type="PROSITE" id="PS50222"/>
    </source>
</evidence>
<evidence type="ECO:0000313" key="2">
    <source>
        <dbReference type="EMBL" id="MFC5055936.1"/>
    </source>
</evidence>
<organism evidence="2 3">
    <name type="scientific">Saccharothrix xinjiangensis</name>
    <dbReference type="NCBI Taxonomy" id="204798"/>
    <lineage>
        <taxon>Bacteria</taxon>
        <taxon>Bacillati</taxon>
        <taxon>Actinomycetota</taxon>
        <taxon>Actinomycetes</taxon>
        <taxon>Pseudonocardiales</taxon>
        <taxon>Pseudonocardiaceae</taxon>
        <taxon>Saccharothrix</taxon>
    </lineage>
</organism>
<reference evidence="3" key="1">
    <citation type="journal article" date="2019" name="Int. J. Syst. Evol. Microbiol.">
        <title>The Global Catalogue of Microorganisms (GCM) 10K type strain sequencing project: providing services to taxonomists for standard genome sequencing and annotation.</title>
        <authorList>
            <consortium name="The Broad Institute Genomics Platform"/>
            <consortium name="The Broad Institute Genome Sequencing Center for Infectious Disease"/>
            <person name="Wu L."/>
            <person name="Ma J."/>
        </authorList>
    </citation>
    <scope>NUCLEOTIDE SEQUENCE [LARGE SCALE GENOMIC DNA]</scope>
    <source>
        <strain evidence="3">KCTC 12848</strain>
    </source>
</reference>
<proteinExistence type="predicted"/>
<dbReference type="CDD" id="cd00051">
    <property type="entry name" value="EFh"/>
    <property type="match status" value="1"/>
</dbReference>
<name>A0ABV9Y070_9PSEU</name>
<dbReference type="InterPro" id="IPR018247">
    <property type="entry name" value="EF_Hand_1_Ca_BS"/>
</dbReference>